<keyword evidence="3 4" id="KW-0326">Glycosidase</keyword>
<keyword evidence="6" id="KW-0732">Signal</keyword>
<evidence type="ECO:0000256" key="6">
    <source>
        <dbReference type="SAM" id="SignalP"/>
    </source>
</evidence>
<dbReference type="PANTHER" id="PTHR31297:SF42">
    <property type="entry name" value="GLYCOSIDE HYDROLASE FAMILY 5 DOMAIN-CONTAINING PROTEIN"/>
    <property type="match status" value="1"/>
</dbReference>
<evidence type="ECO:0000313" key="8">
    <source>
        <dbReference type="EMBL" id="KZS88141.1"/>
    </source>
</evidence>
<evidence type="ECO:0000256" key="3">
    <source>
        <dbReference type="ARBA" id="ARBA00023295"/>
    </source>
</evidence>
<dbReference type="InterPro" id="IPR050386">
    <property type="entry name" value="Glycosyl_hydrolase_5"/>
</dbReference>
<dbReference type="GO" id="GO:0009986">
    <property type="term" value="C:cell surface"/>
    <property type="evidence" value="ECO:0007669"/>
    <property type="project" value="TreeGrafter"/>
</dbReference>
<feature type="domain" description="Glycoside hydrolase family 5" evidence="7">
    <location>
        <begin position="175"/>
        <end position="358"/>
    </location>
</feature>
<dbReference type="Proteomes" id="UP000076722">
    <property type="component" value="Unassembled WGS sequence"/>
</dbReference>
<evidence type="ECO:0000256" key="1">
    <source>
        <dbReference type="ARBA" id="ARBA00005641"/>
    </source>
</evidence>
<accession>A0A164NXJ0</accession>
<sequence length="461" mass="50673">MLLSPVLLFLPFFCPSAVLAAKQCRLKPRSNGLAQQIPIAAPTSPANHSTSATTVQHGTATRTSTSSAQSSATPTLAPFAYGTDKVIGVNLGGWFVLEPWITPSIFEGTNNSAIVDEYTFGQFQDPNVALNTLKNHWATWITESKHVLIPFGYWSIPTGEPVSPFIPGAWPYLMQALQWARNHGIHVIVDLHGAPGSQNGYDNSGQRTGDPVWALNPDNITRTINDLVFLANATQGMIDILELLNEPIAFQSDAWASAVRGFWQNAYTAVRNAVGGGLTMMIGDGFLGVDSWQNFLTYPSAEGVLMDVHQYQIFSDLELNRTQDEHIQFACSLIPQWANFSSANLWTIMGEWSAASTDCALWLNGRGVGSRWDGTLQGDPTTQVHGLCDGLTGSSATFSSDYKTFLRKYWEVQSVIGDSVQGNIWWTWKAENADEWDYSKGLQGGWIPQDPTERLYPNICN</sequence>
<reference evidence="8 9" key="1">
    <citation type="journal article" date="2016" name="Mol. Biol. Evol.">
        <title>Comparative Genomics of Early-Diverging Mushroom-Forming Fungi Provides Insights into the Origins of Lignocellulose Decay Capabilities.</title>
        <authorList>
            <person name="Nagy L.G."/>
            <person name="Riley R."/>
            <person name="Tritt A."/>
            <person name="Adam C."/>
            <person name="Daum C."/>
            <person name="Floudas D."/>
            <person name="Sun H."/>
            <person name="Yadav J.S."/>
            <person name="Pangilinan J."/>
            <person name="Larsson K.H."/>
            <person name="Matsuura K."/>
            <person name="Barry K."/>
            <person name="Labutti K."/>
            <person name="Kuo R."/>
            <person name="Ohm R.A."/>
            <person name="Bhattacharya S.S."/>
            <person name="Shirouzu T."/>
            <person name="Yoshinaga Y."/>
            <person name="Martin F.M."/>
            <person name="Grigoriev I.V."/>
            <person name="Hibbett D.S."/>
        </authorList>
    </citation>
    <scope>NUCLEOTIDE SEQUENCE [LARGE SCALE GENOMIC DNA]</scope>
    <source>
        <strain evidence="8 9">HHB9708</strain>
    </source>
</reference>
<dbReference type="Gene3D" id="3.20.20.80">
    <property type="entry name" value="Glycosidases"/>
    <property type="match status" value="1"/>
</dbReference>
<evidence type="ECO:0000256" key="4">
    <source>
        <dbReference type="RuleBase" id="RU361153"/>
    </source>
</evidence>
<feature type="compositionally biased region" description="Polar residues" evidence="5">
    <location>
        <begin position="44"/>
        <end position="58"/>
    </location>
</feature>
<evidence type="ECO:0000313" key="9">
    <source>
        <dbReference type="Proteomes" id="UP000076722"/>
    </source>
</evidence>
<keyword evidence="9" id="KW-1185">Reference proteome</keyword>
<dbReference type="EMBL" id="KV419440">
    <property type="protein sequence ID" value="KZS88141.1"/>
    <property type="molecule type" value="Genomic_DNA"/>
</dbReference>
<dbReference type="Pfam" id="PF00150">
    <property type="entry name" value="Cellulase"/>
    <property type="match status" value="1"/>
</dbReference>
<evidence type="ECO:0000259" key="7">
    <source>
        <dbReference type="Pfam" id="PF00150"/>
    </source>
</evidence>
<dbReference type="PANTHER" id="PTHR31297">
    <property type="entry name" value="GLUCAN ENDO-1,6-BETA-GLUCOSIDASE B"/>
    <property type="match status" value="1"/>
</dbReference>
<organism evidence="8 9">
    <name type="scientific">Sistotremastrum niveocremeum HHB9708</name>
    <dbReference type="NCBI Taxonomy" id="1314777"/>
    <lineage>
        <taxon>Eukaryota</taxon>
        <taxon>Fungi</taxon>
        <taxon>Dikarya</taxon>
        <taxon>Basidiomycota</taxon>
        <taxon>Agaricomycotina</taxon>
        <taxon>Agaricomycetes</taxon>
        <taxon>Sistotremastrales</taxon>
        <taxon>Sistotremastraceae</taxon>
        <taxon>Sertulicium</taxon>
        <taxon>Sertulicium niveocremeum</taxon>
    </lineage>
</organism>
<feature type="region of interest" description="Disordered" evidence="5">
    <location>
        <begin position="41"/>
        <end position="72"/>
    </location>
</feature>
<protein>
    <submittedName>
        <fullName evidence="8">Glycoside hydrolase</fullName>
    </submittedName>
</protein>
<gene>
    <name evidence="8" type="ORF">SISNIDRAFT_418714</name>
</gene>
<dbReference type="InterPro" id="IPR017853">
    <property type="entry name" value="GH"/>
</dbReference>
<dbReference type="AlphaFoldDB" id="A0A164NXJ0"/>
<dbReference type="GO" id="GO:0005576">
    <property type="term" value="C:extracellular region"/>
    <property type="evidence" value="ECO:0007669"/>
    <property type="project" value="TreeGrafter"/>
</dbReference>
<evidence type="ECO:0000256" key="5">
    <source>
        <dbReference type="SAM" id="MobiDB-lite"/>
    </source>
</evidence>
<feature type="signal peptide" evidence="6">
    <location>
        <begin position="1"/>
        <end position="20"/>
    </location>
</feature>
<dbReference type="InterPro" id="IPR001547">
    <property type="entry name" value="Glyco_hydro_5"/>
</dbReference>
<dbReference type="GO" id="GO:0009251">
    <property type="term" value="P:glucan catabolic process"/>
    <property type="evidence" value="ECO:0007669"/>
    <property type="project" value="TreeGrafter"/>
</dbReference>
<evidence type="ECO:0000256" key="2">
    <source>
        <dbReference type="ARBA" id="ARBA00022801"/>
    </source>
</evidence>
<dbReference type="SUPFAM" id="SSF51445">
    <property type="entry name" value="(Trans)glycosidases"/>
    <property type="match status" value="1"/>
</dbReference>
<keyword evidence="2 4" id="KW-0378">Hydrolase</keyword>
<proteinExistence type="inferred from homology"/>
<feature type="compositionally biased region" description="Low complexity" evidence="5">
    <location>
        <begin position="59"/>
        <end position="72"/>
    </location>
</feature>
<comment type="similarity">
    <text evidence="1 4">Belongs to the glycosyl hydrolase 5 (cellulase A) family.</text>
</comment>
<dbReference type="OrthoDB" id="62120at2759"/>
<name>A0A164NXJ0_9AGAM</name>
<dbReference type="STRING" id="1314777.A0A164NXJ0"/>
<feature type="chain" id="PRO_5007852143" evidence="6">
    <location>
        <begin position="21"/>
        <end position="461"/>
    </location>
</feature>
<dbReference type="GO" id="GO:0008422">
    <property type="term" value="F:beta-glucosidase activity"/>
    <property type="evidence" value="ECO:0007669"/>
    <property type="project" value="TreeGrafter"/>
</dbReference>